<protein>
    <recommendedName>
        <fullName evidence="7">Dihydrofolate synthase/folylpolyglutamate synthase</fullName>
        <ecNumber evidence="5">6.3.2.12</ecNumber>
        <ecNumber evidence="6">6.3.2.17</ecNumber>
    </recommendedName>
    <alternativeName>
        <fullName evidence="16">Folylpoly-gamma-glutamate synthetase-dihydrofolate synthetase</fullName>
    </alternativeName>
    <alternativeName>
        <fullName evidence="14">Folylpolyglutamate synthetase</fullName>
    </alternativeName>
    <alternativeName>
        <fullName evidence="15">Tetrahydrofolylpolyglutamate synthase</fullName>
    </alternativeName>
</protein>
<keyword evidence="12" id="KW-0460">Magnesium</keyword>
<keyword evidence="8 22" id="KW-0436">Ligase</keyword>
<evidence type="ECO:0000256" key="3">
    <source>
        <dbReference type="ARBA" id="ARBA00005150"/>
    </source>
</evidence>
<dbReference type="InterPro" id="IPR036615">
    <property type="entry name" value="Mur_ligase_C_dom_sf"/>
</dbReference>
<dbReference type="RefSeq" id="WP_145070247.1">
    <property type="nucleotide sequence ID" value="NZ_CP036287.1"/>
</dbReference>
<dbReference type="Pfam" id="PF02875">
    <property type="entry name" value="Mur_ligase_C"/>
    <property type="match status" value="1"/>
</dbReference>
<comment type="pathway">
    <text evidence="3">Cofactor biosynthesis; tetrahydrofolylpolyglutamate biosynthesis.</text>
</comment>
<evidence type="ECO:0000256" key="18">
    <source>
        <dbReference type="ARBA" id="ARBA00047808"/>
    </source>
</evidence>
<keyword evidence="11" id="KW-0067">ATP-binding</keyword>
<dbReference type="GO" id="GO:0046656">
    <property type="term" value="P:folic acid biosynthetic process"/>
    <property type="evidence" value="ECO:0007669"/>
    <property type="project" value="UniProtKB-KW"/>
</dbReference>
<keyword evidence="10" id="KW-0547">Nucleotide-binding</keyword>
<evidence type="ECO:0000259" key="21">
    <source>
        <dbReference type="Pfam" id="PF02875"/>
    </source>
</evidence>
<reference evidence="22 23" key="1">
    <citation type="submission" date="2019-02" db="EMBL/GenBank/DDBJ databases">
        <title>Deep-cultivation of Planctomycetes and their phenomic and genomic characterization uncovers novel biology.</title>
        <authorList>
            <person name="Wiegand S."/>
            <person name="Jogler M."/>
            <person name="Boedeker C."/>
            <person name="Pinto D."/>
            <person name="Vollmers J."/>
            <person name="Rivas-Marin E."/>
            <person name="Kohn T."/>
            <person name="Peeters S.H."/>
            <person name="Heuer A."/>
            <person name="Rast P."/>
            <person name="Oberbeckmann S."/>
            <person name="Bunk B."/>
            <person name="Jeske O."/>
            <person name="Meyerdierks A."/>
            <person name="Storesund J.E."/>
            <person name="Kallscheuer N."/>
            <person name="Luecker S."/>
            <person name="Lage O.M."/>
            <person name="Pohl T."/>
            <person name="Merkel B.J."/>
            <person name="Hornburger P."/>
            <person name="Mueller R.-W."/>
            <person name="Bruemmer F."/>
            <person name="Labrenz M."/>
            <person name="Spormann A.M."/>
            <person name="Op den Camp H."/>
            <person name="Overmann J."/>
            <person name="Amann R."/>
            <person name="Jetten M.S.M."/>
            <person name="Mascher T."/>
            <person name="Medema M.H."/>
            <person name="Devos D.P."/>
            <person name="Kaster A.-K."/>
            <person name="Ovreas L."/>
            <person name="Rohde M."/>
            <person name="Galperin M.Y."/>
            <person name="Jogler C."/>
        </authorList>
    </citation>
    <scope>NUCLEOTIDE SEQUENCE [LARGE SCALE GENOMIC DNA]</scope>
    <source>
        <strain evidence="22 23">Pla133</strain>
    </source>
</reference>
<dbReference type="InterPro" id="IPR036565">
    <property type="entry name" value="Mur-like_cat_sf"/>
</dbReference>
<dbReference type="GO" id="GO:0046872">
    <property type="term" value="F:metal ion binding"/>
    <property type="evidence" value="ECO:0007669"/>
    <property type="project" value="UniProtKB-KW"/>
</dbReference>
<dbReference type="GO" id="GO:0005524">
    <property type="term" value="F:ATP binding"/>
    <property type="evidence" value="ECO:0007669"/>
    <property type="project" value="UniProtKB-KW"/>
</dbReference>
<feature type="domain" description="Mur ligase C-terminal" evidence="21">
    <location>
        <begin position="289"/>
        <end position="409"/>
    </location>
</feature>
<keyword evidence="23" id="KW-1185">Reference proteome</keyword>
<evidence type="ECO:0000256" key="6">
    <source>
        <dbReference type="ARBA" id="ARBA00013025"/>
    </source>
</evidence>
<evidence type="ECO:0000313" key="22">
    <source>
        <dbReference type="EMBL" id="QDU69905.1"/>
    </source>
</evidence>
<evidence type="ECO:0000256" key="4">
    <source>
        <dbReference type="ARBA" id="ARBA00008276"/>
    </source>
</evidence>
<dbReference type="SUPFAM" id="SSF53244">
    <property type="entry name" value="MurD-like peptide ligases, peptide-binding domain"/>
    <property type="match status" value="1"/>
</dbReference>
<dbReference type="GO" id="GO:0004326">
    <property type="term" value="F:tetrahydrofolylpolyglutamate synthase activity"/>
    <property type="evidence" value="ECO:0007669"/>
    <property type="project" value="UniProtKB-EC"/>
</dbReference>
<evidence type="ECO:0000256" key="5">
    <source>
        <dbReference type="ARBA" id="ARBA00013023"/>
    </source>
</evidence>
<gene>
    <name evidence="22" type="ORF">Pla133_50280</name>
</gene>
<dbReference type="KEGG" id="pbap:Pla133_50280"/>
<accession>A0A518BSG5</accession>
<comment type="pathway">
    <text evidence="2">Cofactor biosynthesis; tetrahydrofolate biosynthesis; 7,8-dihydrofolate from 2-amino-4-hydroxy-6-hydroxymethyl-7,8-dihydropteridine diphosphate and 4-aminobenzoate: step 2/2.</text>
</comment>
<dbReference type="GO" id="GO:0008841">
    <property type="term" value="F:dihydrofolate synthase activity"/>
    <property type="evidence" value="ECO:0007669"/>
    <property type="project" value="UniProtKB-EC"/>
</dbReference>
<dbReference type="InterPro" id="IPR001645">
    <property type="entry name" value="Folylpolyglutamate_synth"/>
</dbReference>
<evidence type="ECO:0000256" key="8">
    <source>
        <dbReference type="ARBA" id="ARBA00022598"/>
    </source>
</evidence>
<evidence type="ECO:0000313" key="23">
    <source>
        <dbReference type="Proteomes" id="UP000316921"/>
    </source>
</evidence>
<dbReference type="InterPro" id="IPR018109">
    <property type="entry name" value="Folylpolyglutamate_synth_CS"/>
</dbReference>
<dbReference type="Gene3D" id="3.40.1190.10">
    <property type="entry name" value="Mur-like, catalytic domain"/>
    <property type="match status" value="1"/>
</dbReference>
<dbReference type="EC" id="6.3.2.12" evidence="5"/>
<dbReference type="PANTHER" id="PTHR11136:SF0">
    <property type="entry name" value="DIHYDROFOLATE SYNTHETASE-RELATED"/>
    <property type="match status" value="1"/>
</dbReference>
<keyword evidence="9" id="KW-0479">Metal-binding</keyword>
<evidence type="ECO:0000256" key="20">
    <source>
        <dbReference type="ARBA" id="ARBA00049161"/>
    </source>
</evidence>
<comment type="catalytic activity">
    <reaction evidence="20">
        <text>7,8-dihydropteroate + L-glutamate + ATP = 7,8-dihydrofolate + ADP + phosphate + H(+)</text>
        <dbReference type="Rhea" id="RHEA:23584"/>
        <dbReference type="ChEBI" id="CHEBI:15378"/>
        <dbReference type="ChEBI" id="CHEBI:17839"/>
        <dbReference type="ChEBI" id="CHEBI:29985"/>
        <dbReference type="ChEBI" id="CHEBI:30616"/>
        <dbReference type="ChEBI" id="CHEBI:43474"/>
        <dbReference type="ChEBI" id="CHEBI:57451"/>
        <dbReference type="ChEBI" id="CHEBI:456216"/>
        <dbReference type="EC" id="6.3.2.12"/>
    </reaction>
</comment>
<proteinExistence type="inferred from homology"/>
<comment type="catalytic activity">
    <reaction evidence="17">
        <text>(6S)-5,6,7,8-tetrahydrofolyl-(gamma-L-Glu)(n) + L-glutamate + ATP = (6S)-5,6,7,8-tetrahydrofolyl-(gamma-L-Glu)(n+1) + ADP + phosphate + H(+)</text>
        <dbReference type="Rhea" id="RHEA:10580"/>
        <dbReference type="Rhea" id="RHEA-COMP:14738"/>
        <dbReference type="Rhea" id="RHEA-COMP:14740"/>
        <dbReference type="ChEBI" id="CHEBI:15378"/>
        <dbReference type="ChEBI" id="CHEBI:29985"/>
        <dbReference type="ChEBI" id="CHEBI:30616"/>
        <dbReference type="ChEBI" id="CHEBI:43474"/>
        <dbReference type="ChEBI" id="CHEBI:141005"/>
        <dbReference type="ChEBI" id="CHEBI:456216"/>
        <dbReference type="EC" id="6.3.2.17"/>
    </reaction>
</comment>
<evidence type="ECO:0000256" key="10">
    <source>
        <dbReference type="ARBA" id="ARBA00022741"/>
    </source>
</evidence>
<dbReference type="PANTHER" id="PTHR11136">
    <property type="entry name" value="FOLYLPOLYGLUTAMATE SYNTHASE-RELATED"/>
    <property type="match status" value="1"/>
</dbReference>
<evidence type="ECO:0000256" key="17">
    <source>
        <dbReference type="ARBA" id="ARBA00047493"/>
    </source>
</evidence>
<dbReference type="Gene3D" id="3.90.190.20">
    <property type="entry name" value="Mur ligase, C-terminal domain"/>
    <property type="match status" value="1"/>
</dbReference>
<dbReference type="PROSITE" id="PS01012">
    <property type="entry name" value="FOLYLPOLYGLU_SYNT_2"/>
    <property type="match status" value="1"/>
</dbReference>
<evidence type="ECO:0000256" key="9">
    <source>
        <dbReference type="ARBA" id="ARBA00022723"/>
    </source>
</evidence>
<dbReference type="AlphaFoldDB" id="A0A518BSG5"/>
<evidence type="ECO:0000256" key="14">
    <source>
        <dbReference type="ARBA" id="ARBA00030048"/>
    </source>
</evidence>
<evidence type="ECO:0000256" key="13">
    <source>
        <dbReference type="ARBA" id="ARBA00022909"/>
    </source>
</evidence>
<evidence type="ECO:0000256" key="19">
    <source>
        <dbReference type="ARBA" id="ARBA00049035"/>
    </source>
</evidence>
<dbReference type="InterPro" id="IPR004101">
    <property type="entry name" value="Mur_ligase_C"/>
</dbReference>
<dbReference type="NCBIfam" id="TIGR01499">
    <property type="entry name" value="folC"/>
    <property type="match status" value="1"/>
</dbReference>
<dbReference type="EMBL" id="CP036287">
    <property type="protein sequence ID" value="QDU69905.1"/>
    <property type="molecule type" value="Genomic_DNA"/>
</dbReference>
<dbReference type="Proteomes" id="UP000316921">
    <property type="component" value="Chromosome"/>
</dbReference>
<evidence type="ECO:0000256" key="12">
    <source>
        <dbReference type="ARBA" id="ARBA00022842"/>
    </source>
</evidence>
<comment type="catalytic activity">
    <reaction evidence="19">
        <text>(6R)-5,10-methylenetetrahydrofolyl-(gamma-L-Glu)(n) + L-glutamate + ATP = (6R)-5,10-methylenetetrahydrofolyl-(gamma-L-Glu)(n+1) + ADP + phosphate + H(+)</text>
        <dbReference type="Rhea" id="RHEA:51912"/>
        <dbReference type="Rhea" id="RHEA-COMP:13257"/>
        <dbReference type="Rhea" id="RHEA-COMP:13258"/>
        <dbReference type="ChEBI" id="CHEBI:15378"/>
        <dbReference type="ChEBI" id="CHEBI:29985"/>
        <dbReference type="ChEBI" id="CHEBI:30616"/>
        <dbReference type="ChEBI" id="CHEBI:43474"/>
        <dbReference type="ChEBI" id="CHEBI:136572"/>
        <dbReference type="ChEBI" id="CHEBI:456216"/>
        <dbReference type="EC" id="6.3.2.17"/>
    </reaction>
</comment>
<evidence type="ECO:0000256" key="7">
    <source>
        <dbReference type="ARBA" id="ARBA00019357"/>
    </source>
</evidence>
<name>A0A518BSG5_9BACT</name>
<sequence length="430" mass="44648">MPTPLPSVRAALDALVDWERRDRDAGMRVDVGPMADLCRRLGDPQRDARVVHVAGTKGKGSLCALVDAGLRAAGWRTGRYGSPHVERIEERVCIDGEPVDGADFDASLARSLAAREQALTEGTAATDATWFDVVTATAFDRFRAEGVDWWVVECGLGGRLDSTNVVGGTVCAITSIDLEHTAVLGPTRAAIAGEKAGILKPGARAVAALAEPNGLAGDDPAAVAVAARAAALSVPVRWAPPTAATIGERNRHLAGIVLEELGRAGHRDRAGSRPLGAWALEGVEAPLPGRLERFCFGGVPVVLDGAHVASSLELVADELLADASLPGPAVAVLALGRDKRAEPLLKALARVADRAVCTSAGSGRHLPPEELSQMAAAAGLGVENAPDPRAALHQAASTARGRWVFVVGSLHLAGALRRELAGPTDLRTRC</sequence>
<evidence type="ECO:0000256" key="11">
    <source>
        <dbReference type="ARBA" id="ARBA00022840"/>
    </source>
</evidence>
<evidence type="ECO:0000256" key="16">
    <source>
        <dbReference type="ARBA" id="ARBA00032510"/>
    </source>
</evidence>
<comment type="catalytic activity">
    <reaction evidence="18">
        <text>10-formyltetrahydrofolyl-(gamma-L-Glu)(n) + L-glutamate + ATP = 10-formyltetrahydrofolyl-(gamma-L-Glu)(n+1) + ADP + phosphate + H(+)</text>
        <dbReference type="Rhea" id="RHEA:51904"/>
        <dbReference type="Rhea" id="RHEA-COMP:13088"/>
        <dbReference type="Rhea" id="RHEA-COMP:14300"/>
        <dbReference type="ChEBI" id="CHEBI:15378"/>
        <dbReference type="ChEBI" id="CHEBI:29985"/>
        <dbReference type="ChEBI" id="CHEBI:30616"/>
        <dbReference type="ChEBI" id="CHEBI:43474"/>
        <dbReference type="ChEBI" id="CHEBI:134413"/>
        <dbReference type="ChEBI" id="CHEBI:456216"/>
        <dbReference type="EC" id="6.3.2.17"/>
    </reaction>
</comment>
<dbReference type="GO" id="GO:0005737">
    <property type="term" value="C:cytoplasm"/>
    <property type="evidence" value="ECO:0007669"/>
    <property type="project" value="TreeGrafter"/>
</dbReference>
<evidence type="ECO:0000256" key="1">
    <source>
        <dbReference type="ARBA" id="ARBA00002714"/>
    </source>
</evidence>
<keyword evidence="13" id="KW-0289">Folate biosynthesis</keyword>
<dbReference type="EC" id="6.3.2.17" evidence="6"/>
<organism evidence="22 23">
    <name type="scientific">Engelhardtia mirabilis</name>
    <dbReference type="NCBI Taxonomy" id="2528011"/>
    <lineage>
        <taxon>Bacteria</taxon>
        <taxon>Pseudomonadati</taxon>
        <taxon>Planctomycetota</taxon>
        <taxon>Planctomycetia</taxon>
        <taxon>Planctomycetia incertae sedis</taxon>
        <taxon>Engelhardtia</taxon>
    </lineage>
</organism>
<comment type="function">
    <text evidence="1">Functions in two distinct reactions of the de novo folate biosynthetic pathway. Catalyzes the addition of a glutamate residue to dihydropteroate (7,8-dihydropteroate or H2Pte) to form dihydrofolate (7,8-dihydrofolate monoglutamate or H2Pte-Glu). Also catalyzes successive additions of L-glutamate to tetrahydrofolate or 10-formyltetrahydrofolate or 5,10-methylenetetrahydrofolate, leading to folylpolyglutamate derivatives.</text>
</comment>
<dbReference type="SUPFAM" id="SSF53623">
    <property type="entry name" value="MurD-like peptide ligases, catalytic domain"/>
    <property type="match status" value="1"/>
</dbReference>
<comment type="similarity">
    <text evidence="4">Belongs to the folylpolyglutamate synthase family.</text>
</comment>
<evidence type="ECO:0000256" key="15">
    <source>
        <dbReference type="ARBA" id="ARBA00030592"/>
    </source>
</evidence>
<evidence type="ECO:0000256" key="2">
    <source>
        <dbReference type="ARBA" id="ARBA00004799"/>
    </source>
</evidence>